<dbReference type="GO" id="GO:0032991">
    <property type="term" value="C:protein-containing complex"/>
    <property type="evidence" value="ECO:0007669"/>
    <property type="project" value="UniProtKB-ARBA"/>
</dbReference>
<dbReference type="InterPro" id="IPR001680">
    <property type="entry name" value="WD40_rpt"/>
</dbReference>
<dbReference type="CDD" id="cd00200">
    <property type="entry name" value="WD40"/>
    <property type="match status" value="1"/>
</dbReference>
<dbReference type="InterPro" id="IPR036390">
    <property type="entry name" value="WH_DNA-bd_sf"/>
</dbReference>
<feature type="region of interest" description="Disordered" evidence="6">
    <location>
        <begin position="208"/>
        <end position="259"/>
    </location>
</feature>
<feature type="compositionally biased region" description="Acidic residues" evidence="6">
    <location>
        <begin position="108"/>
        <end position="129"/>
    </location>
</feature>
<feature type="compositionally biased region" description="Polar residues" evidence="6">
    <location>
        <begin position="321"/>
        <end position="331"/>
    </location>
</feature>
<feature type="repeat" description="WD" evidence="5">
    <location>
        <begin position="694"/>
        <end position="735"/>
    </location>
</feature>
<reference evidence="8" key="1">
    <citation type="submission" date="2021-06" db="EMBL/GenBank/DDBJ databases">
        <authorList>
            <person name="Kallberg Y."/>
            <person name="Tangrot J."/>
            <person name="Rosling A."/>
        </authorList>
    </citation>
    <scope>NUCLEOTIDE SEQUENCE</scope>
    <source>
        <strain evidence="8">AZ414A</strain>
    </source>
</reference>
<keyword evidence="1 5" id="KW-0853">WD repeat</keyword>
<evidence type="ECO:0000256" key="5">
    <source>
        <dbReference type="PROSITE-ProRule" id="PRU00221"/>
    </source>
</evidence>
<feature type="repeat" description="WD" evidence="5">
    <location>
        <begin position="479"/>
        <end position="520"/>
    </location>
</feature>
<evidence type="ECO:0000259" key="7">
    <source>
        <dbReference type="PROSITE" id="PS50039"/>
    </source>
</evidence>
<dbReference type="GO" id="GO:0005829">
    <property type="term" value="C:cytosol"/>
    <property type="evidence" value="ECO:0007669"/>
    <property type="project" value="UniProtKB-ARBA"/>
</dbReference>
<feature type="region of interest" description="Disordered" evidence="6">
    <location>
        <begin position="94"/>
        <end position="135"/>
    </location>
</feature>
<evidence type="ECO:0000256" key="2">
    <source>
        <dbReference type="ARBA" id="ARBA00022737"/>
    </source>
</evidence>
<dbReference type="InterPro" id="IPR051510">
    <property type="entry name" value="SKI8"/>
</dbReference>
<dbReference type="GO" id="GO:0003700">
    <property type="term" value="F:DNA-binding transcription factor activity"/>
    <property type="evidence" value="ECO:0007669"/>
    <property type="project" value="InterPro"/>
</dbReference>
<dbReference type="Gene3D" id="1.10.10.10">
    <property type="entry name" value="Winged helix-like DNA-binding domain superfamily/Winged helix DNA-binding domain"/>
    <property type="match status" value="1"/>
</dbReference>
<dbReference type="AlphaFoldDB" id="A0A9N8UXM6"/>
<dbReference type="SMART" id="SM00320">
    <property type="entry name" value="WD40"/>
    <property type="match status" value="6"/>
</dbReference>
<dbReference type="PANTHER" id="PTHR44090">
    <property type="entry name" value="WD REPEAT-CONTAINING PROTEIN 61"/>
    <property type="match status" value="1"/>
</dbReference>
<evidence type="ECO:0000256" key="3">
    <source>
        <dbReference type="ARBA" id="ARBA00023125"/>
    </source>
</evidence>
<dbReference type="EMBL" id="CAJVPK010000016">
    <property type="protein sequence ID" value="CAG8433544.1"/>
    <property type="molecule type" value="Genomic_DNA"/>
</dbReference>
<evidence type="ECO:0000256" key="1">
    <source>
        <dbReference type="ARBA" id="ARBA00022574"/>
    </source>
</evidence>
<dbReference type="PROSITE" id="PS50294">
    <property type="entry name" value="WD_REPEATS_REGION"/>
    <property type="match status" value="3"/>
</dbReference>
<evidence type="ECO:0000256" key="4">
    <source>
        <dbReference type="PROSITE-ProRule" id="PRU00089"/>
    </source>
</evidence>
<dbReference type="SUPFAM" id="SSF46785">
    <property type="entry name" value="Winged helix' DNA-binding domain"/>
    <property type="match status" value="1"/>
</dbReference>
<feature type="DNA-binding region" description="Fork-head" evidence="4">
    <location>
        <begin position="133"/>
        <end position="161"/>
    </location>
</feature>
<comment type="subcellular location">
    <subcellularLocation>
        <location evidence="4">Nucleus</location>
    </subcellularLocation>
</comment>
<keyword evidence="4" id="KW-0539">Nucleus</keyword>
<feature type="compositionally biased region" description="Low complexity" evidence="6">
    <location>
        <begin position="94"/>
        <end position="107"/>
    </location>
</feature>
<feature type="compositionally biased region" description="Low complexity" evidence="6">
    <location>
        <begin position="299"/>
        <end position="313"/>
    </location>
</feature>
<organism evidence="8 9">
    <name type="scientific">Diversispora eburnea</name>
    <dbReference type="NCBI Taxonomy" id="1213867"/>
    <lineage>
        <taxon>Eukaryota</taxon>
        <taxon>Fungi</taxon>
        <taxon>Fungi incertae sedis</taxon>
        <taxon>Mucoromycota</taxon>
        <taxon>Glomeromycotina</taxon>
        <taxon>Glomeromycetes</taxon>
        <taxon>Diversisporales</taxon>
        <taxon>Diversisporaceae</taxon>
        <taxon>Diversispora</taxon>
    </lineage>
</organism>
<comment type="caution">
    <text evidence="8">The sequence shown here is derived from an EMBL/GenBank/DDBJ whole genome shotgun (WGS) entry which is preliminary data.</text>
</comment>
<dbReference type="GO" id="GO:0005634">
    <property type="term" value="C:nucleus"/>
    <property type="evidence" value="ECO:0007669"/>
    <property type="project" value="UniProtKB-SubCell"/>
</dbReference>
<dbReference type="PANTHER" id="PTHR44090:SF1">
    <property type="entry name" value="SUPERKILLER COMPLEX PROTEIN 8"/>
    <property type="match status" value="1"/>
</dbReference>
<dbReference type="InterPro" id="IPR011047">
    <property type="entry name" value="Quinoprotein_ADH-like_sf"/>
</dbReference>
<dbReference type="PRINTS" id="PR00320">
    <property type="entry name" value="GPROTEINBRPT"/>
</dbReference>
<sequence>MNNYYQPAPATAPIAVATNIIATNNYLNSPLTVTTPSPLSTSPITNNNTTTPISVTTNTITTNEPEVNFTSTVMNNFQTSNNVQNANMTTEVYQNGNEQNEPGNNLEPLEEEGGNEDSSSEANDVNDEGAEAKPPYTYTSLIGQAVLAAPNKKRPLNEIYKDDGVKGKGAFWTIPDEYEMCFINGFFGVNLTHQTEGTEGTVTIPQSAVPEQIPPPESSANLPHSSRLSISSVNPPHSSRLSMSSTNLPHTSRLSISSANLPHTSRLSISSTNLPHSLQLSISSISSSRPSPRSPPSTRPSSAPRQSRPTTTPRLHRTISGRITRSAPRQSKITYNSIMKYMQENGYLDSKDASEEEKSSTLSVPFNYVNMAEVENEQSEISEEMTEETIIEEDIIGSGFTTEEETDTEMTSLPTITWELGVTEYCGDTGLEYNQRTYFTSQLNVPEICDYPNFVYTGCMDPEKLIQVDPDTRNLCYTDQAHTSGIWSARWSPTGNVIATGSLDRNIKVWDPETGDYYRTLSGHNLAILSMDIENTGQVLVSLSLDNTIKKWDVNNGILIESIPVKPGDAWSVHFSPDGQHFAVSTHQGMIKIYDTGLYESTTAEKATYTSEGKFGLCVRFSPDGKYLALGTENGRIYLFDVETTRNIHKYTGHTGCPIRTLDFTPNSSLLISGSDDETINIYDVRHSNNIAKFTGHDGYVLNVTSSANNVHFVSGSTDGKIKLWDITARQCVDTVGEHKDQSSEPKFTTYNNELKYNIYHKLSNQPKYSKRGELMVFPYVEYQSSDISDFIQAFDVINKIQPDSLYLIKIIDDKNPQKVMKSFTKMVSRF</sequence>
<keyword evidence="9" id="KW-1185">Reference proteome</keyword>
<gene>
    <name evidence="8" type="ORF">DEBURN_LOCUS487</name>
</gene>
<dbReference type="InterPro" id="IPR001766">
    <property type="entry name" value="Fork_head_dom"/>
</dbReference>
<dbReference type="InterPro" id="IPR036388">
    <property type="entry name" value="WH-like_DNA-bd_sf"/>
</dbReference>
<keyword evidence="3 4" id="KW-0238">DNA-binding</keyword>
<name>A0A9N8UXM6_9GLOM</name>
<feature type="region of interest" description="Disordered" evidence="6">
    <location>
        <begin position="283"/>
        <end position="331"/>
    </location>
</feature>
<dbReference type="PROSITE" id="PS50082">
    <property type="entry name" value="WD_REPEATS_2"/>
    <property type="match status" value="4"/>
</dbReference>
<dbReference type="Pfam" id="PF00400">
    <property type="entry name" value="WD40"/>
    <property type="match status" value="6"/>
</dbReference>
<evidence type="ECO:0000256" key="6">
    <source>
        <dbReference type="SAM" id="MobiDB-lite"/>
    </source>
</evidence>
<keyword evidence="2" id="KW-0677">Repeat</keyword>
<dbReference type="InterPro" id="IPR015943">
    <property type="entry name" value="WD40/YVTN_repeat-like_dom_sf"/>
</dbReference>
<dbReference type="SUPFAM" id="SSF50998">
    <property type="entry name" value="Quinoprotein alcohol dehydrogenase-like"/>
    <property type="match status" value="1"/>
</dbReference>
<feature type="domain" description="Fork-head" evidence="7">
    <location>
        <begin position="133"/>
        <end position="161"/>
    </location>
</feature>
<dbReference type="SMART" id="SM00339">
    <property type="entry name" value="FH"/>
    <property type="match status" value="1"/>
</dbReference>
<dbReference type="GO" id="GO:0043565">
    <property type="term" value="F:sequence-specific DNA binding"/>
    <property type="evidence" value="ECO:0007669"/>
    <property type="project" value="InterPro"/>
</dbReference>
<feature type="compositionally biased region" description="Polar residues" evidence="6">
    <location>
        <begin position="218"/>
        <end position="259"/>
    </location>
</feature>
<evidence type="ECO:0000313" key="8">
    <source>
        <dbReference type="EMBL" id="CAG8433544.1"/>
    </source>
</evidence>
<dbReference type="Proteomes" id="UP000789706">
    <property type="component" value="Unassembled WGS sequence"/>
</dbReference>
<feature type="repeat" description="WD" evidence="5">
    <location>
        <begin position="659"/>
        <end position="693"/>
    </location>
</feature>
<dbReference type="OrthoDB" id="538223at2759"/>
<feature type="repeat" description="WD" evidence="5">
    <location>
        <begin position="521"/>
        <end position="562"/>
    </location>
</feature>
<evidence type="ECO:0000313" key="9">
    <source>
        <dbReference type="Proteomes" id="UP000789706"/>
    </source>
</evidence>
<proteinExistence type="predicted"/>
<dbReference type="InterPro" id="IPR020472">
    <property type="entry name" value="WD40_PAC1"/>
</dbReference>
<accession>A0A9N8UXM6</accession>
<dbReference type="PROSITE" id="PS50039">
    <property type="entry name" value="FORK_HEAD_3"/>
    <property type="match status" value="1"/>
</dbReference>
<dbReference type="Gene3D" id="2.130.10.10">
    <property type="entry name" value="YVTN repeat-like/Quinoprotein amine dehydrogenase"/>
    <property type="match status" value="2"/>
</dbReference>
<protein>
    <submittedName>
        <fullName evidence="8">6295_t:CDS:1</fullName>
    </submittedName>
</protein>